<accession>A0A2S7L1H3</accession>
<dbReference type="Pfam" id="PF12680">
    <property type="entry name" value="SnoaL_2"/>
    <property type="match status" value="1"/>
</dbReference>
<proteinExistence type="predicted"/>
<dbReference type="InterPro" id="IPR032710">
    <property type="entry name" value="NTF2-like_dom_sf"/>
</dbReference>
<sequence length="122" mass="13997">MAVNSDGTKLALVAEVSPEYLAQEQLDAYNKRDIDAFLKPYAKDVKVYRYPNNLEYEGLENMRNRYEGFFKNNPDVNCKLINRIVNKNQVIDHELVTANGNIFKAVAIYTIENGKIISVTFM</sequence>
<organism evidence="2 3">
    <name type="scientific">Polaribacter filamentus</name>
    <dbReference type="NCBI Taxonomy" id="53483"/>
    <lineage>
        <taxon>Bacteria</taxon>
        <taxon>Pseudomonadati</taxon>
        <taxon>Bacteroidota</taxon>
        <taxon>Flavobacteriia</taxon>
        <taxon>Flavobacteriales</taxon>
        <taxon>Flavobacteriaceae</taxon>
    </lineage>
</organism>
<dbReference type="InterPro" id="IPR037401">
    <property type="entry name" value="SnoaL-like"/>
</dbReference>
<evidence type="ECO:0000313" key="2">
    <source>
        <dbReference type="EMBL" id="PQB08578.1"/>
    </source>
</evidence>
<evidence type="ECO:0000313" key="3">
    <source>
        <dbReference type="Proteomes" id="UP000239522"/>
    </source>
</evidence>
<reference evidence="2 3" key="1">
    <citation type="submission" date="2016-11" db="EMBL/GenBank/DDBJ databases">
        <title>Trade-off between light-utilization and light-protection in marine flavobacteria.</title>
        <authorList>
            <person name="Kumagai Y."/>
        </authorList>
    </citation>
    <scope>NUCLEOTIDE SEQUENCE [LARGE SCALE GENOMIC DNA]</scope>
    <source>
        <strain evidence="2 3">ATCC 700397</strain>
    </source>
</reference>
<dbReference type="SUPFAM" id="SSF54427">
    <property type="entry name" value="NTF2-like"/>
    <property type="match status" value="1"/>
</dbReference>
<dbReference type="PIRSF" id="PIRSF030561">
    <property type="entry name" value="UCP030561"/>
    <property type="match status" value="1"/>
</dbReference>
<dbReference type="EMBL" id="MQUA01000013">
    <property type="protein sequence ID" value="PQB08578.1"/>
    <property type="molecule type" value="Genomic_DNA"/>
</dbReference>
<evidence type="ECO:0000259" key="1">
    <source>
        <dbReference type="Pfam" id="PF12680"/>
    </source>
</evidence>
<comment type="caution">
    <text evidence="2">The sequence shown here is derived from an EMBL/GenBank/DDBJ whole genome shotgun (WGS) entry which is preliminary data.</text>
</comment>
<dbReference type="Proteomes" id="UP000239522">
    <property type="component" value="Unassembled WGS sequence"/>
</dbReference>
<dbReference type="InterPro" id="IPR008317">
    <property type="entry name" value="UCP030561"/>
</dbReference>
<name>A0A2S7L1H3_9FLAO</name>
<gene>
    <name evidence="2" type="ORF">BST83_03140</name>
</gene>
<keyword evidence="3" id="KW-1185">Reference proteome</keyword>
<feature type="domain" description="SnoaL-like" evidence="1">
    <location>
        <begin position="23"/>
        <end position="118"/>
    </location>
</feature>
<protein>
    <recommendedName>
        <fullName evidence="1">SnoaL-like domain-containing protein</fullName>
    </recommendedName>
</protein>
<dbReference type="AlphaFoldDB" id="A0A2S7L1H3"/>
<dbReference type="Gene3D" id="3.10.450.50">
    <property type="match status" value="1"/>
</dbReference>